<feature type="compositionally biased region" description="Basic and acidic residues" evidence="1">
    <location>
        <begin position="749"/>
        <end position="761"/>
    </location>
</feature>
<evidence type="ECO:0000313" key="4">
    <source>
        <dbReference type="Proteomes" id="UP000247117"/>
    </source>
</evidence>
<dbReference type="AlphaFoldDB" id="A0AB37C0S2"/>
<feature type="transmembrane region" description="Helical" evidence="2">
    <location>
        <begin position="372"/>
        <end position="391"/>
    </location>
</feature>
<feature type="region of interest" description="Disordered" evidence="1">
    <location>
        <begin position="520"/>
        <end position="688"/>
    </location>
</feature>
<keyword evidence="2" id="KW-0472">Membrane</keyword>
<keyword evidence="2" id="KW-0812">Transmembrane</keyword>
<feature type="transmembrane region" description="Helical" evidence="2">
    <location>
        <begin position="95"/>
        <end position="115"/>
    </location>
</feature>
<reference evidence="3 4" key="1">
    <citation type="journal article" date="2018" name="BMC Genomics">
        <title>Whole genome analysis reveals the diversity and evolutionary relationships between necrotic enteritis-causing strains of Clostridium perfringens.</title>
        <authorList>
            <person name="Lacey J.A."/>
            <person name="Allnutt T.R."/>
            <person name="Vezina B."/>
            <person name="Van T.T.H."/>
            <person name="Stent T."/>
            <person name="Han X."/>
            <person name="Rood J.I."/>
            <person name="Wade B."/>
            <person name="Keyburn A.L."/>
            <person name="Seeman T."/>
            <person name="Chen H."/>
            <person name="Haring V."/>
            <person name="Johanesen P.A."/>
            <person name="Lyras D."/>
            <person name="Moore R.J."/>
        </authorList>
    </citation>
    <scope>NUCLEOTIDE SEQUENCE [LARGE SCALE GENOMIC DNA]</scope>
    <source>
        <strain evidence="3 4">EUR-NE15</strain>
    </source>
</reference>
<feature type="region of interest" description="Disordered" evidence="1">
    <location>
        <begin position="720"/>
        <end position="780"/>
    </location>
</feature>
<feature type="compositionally biased region" description="Polar residues" evidence="1">
    <location>
        <begin position="623"/>
        <end position="634"/>
    </location>
</feature>
<sequence>MENVKINIYSKFLYLKNKLTYKNILKAIVIIATIVIAYNCLTKIAYADGFLSYGNSDDPYKNIPEGWGMFISEKYRNNYALDIIDTHGWELIDKAITGLTNIVFSGIVMISWFGVNIFRFCFTNDIAAGFANQLNSVLGSLNNGIFNNFFMIVFMISLFSIVYNLYKKNFSAIGSQILAVAIIYATTAFLSNGAVGFLSKTTEFSKTIGTSAIVAINGKENNEGSLEDYSKTVVGTLWGNFVQQPWVMLEFDGKLQLMNKDSINKEALDYSKDILSEPYGSDEREKALKSIDEKFNNELFSKNGINTKLVSVCVLFIITLIKMIILIAVGMIQIGFQLMSILLILLLPFIMLIAIVPFFGGTNIIKGIARKYLGTQLGIIVSSFVLALLVLVDTVTLTMFQSWGANLIIALLMQCTCWIMVIAFRKQLMNGLINLQNRIAPGTAGAFKFGSKTLDKSADITKEYAVNPAMDKAYDIGDNLITKAQYVKEYTKGNLSLYKDRKVAQAIDFLGSKYNNLKNNKTEDIENSNNPKENIDKVNDTKNKVNSNENINKKPVEKFDLNGVKATKPIDTNSNISSENIPNKNINDENKPNIDEEAVTKNDIKDPIENKDIAPKTIDENIKNNGNDTGTIQDKSPRSKENKTISEDEEITTKPEEIKTPEKTINKENLNELKNENTSTDKKNNDSNISVTEVPEDLVEEKSVEAINKAKNDVKVNKEKMNNNISSKNTEINPETKENIEVASSPEVTEIKKKSTKKVENIKNNGQPKEKSLDKKQIKEVSTKERVERVKSFMGVSNKDIKSKEKHLENKLEYIKKGNSKNFKKKGS</sequence>
<keyword evidence="2" id="KW-1133">Transmembrane helix</keyword>
<dbReference type="EMBL" id="PJTB01000017">
    <property type="protein sequence ID" value="PWX36415.1"/>
    <property type="molecule type" value="Genomic_DNA"/>
</dbReference>
<name>A0AB37C0S2_CLOPF</name>
<feature type="transmembrane region" description="Helical" evidence="2">
    <location>
        <begin position="177"/>
        <end position="198"/>
    </location>
</feature>
<feature type="compositionally biased region" description="Basic and acidic residues" evidence="1">
    <location>
        <begin position="551"/>
        <end position="560"/>
    </location>
</feature>
<feature type="transmembrane region" description="Helical" evidence="2">
    <location>
        <begin position="309"/>
        <end position="332"/>
    </location>
</feature>
<feature type="compositionally biased region" description="Polar residues" evidence="1">
    <location>
        <begin position="722"/>
        <end position="733"/>
    </location>
</feature>
<protein>
    <submittedName>
        <fullName evidence="3">TcpH</fullName>
    </submittedName>
</protein>
<feature type="transmembrane region" description="Helical" evidence="2">
    <location>
        <begin position="403"/>
        <end position="424"/>
    </location>
</feature>
<evidence type="ECO:0000256" key="1">
    <source>
        <dbReference type="SAM" id="MobiDB-lite"/>
    </source>
</evidence>
<feature type="compositionally biased region" description="Basic and acidic residues" evidence="1">
    <location>
        <begin position="768"/>
        <end position="780"/>
    </location>
</feature>
<feature type="transmembrane region" description="Helical" evidence="2">
    <location>
        <begin position="145"/>
        <end position="165"/>
    </location>
</feature>
<dbReference type="RefSeq" id="WP_110003272.1">
    <property type="nucleotide sequence ID" value="NZ_JAENQD010000028.1"/>
</dbReference>
<gene>
    <name evidence="3" type="ORF">CYK91_15945</name>
</gene>
<feature type="compositionally biased region" description="Polar residues" evidence="1">
    <location>
        <begin position="570"/>
        <end position="585"/>
    </location>
</feature>
<comment type="caution">
    <text evidence="3">The sequence shown here is derived from an EMBL/GenBank/DDBJ whole genome shotgun (WGS) entry which is preliminary data.</text>
</comment>
<feature type="compositionally biased region" description="Basic and acidic residues" evidence="1">
    <location>
        <begin position="635"/>
        <end position="685"/>
    </location>
</feature>
<feature type="compositionally biased region" description="Basic and acidic residues" evidence="1">
    <location>
        <begin position="586"/>
        <end position="622"/>
    </location>
</feature>
<feature type="compositionally biased region" description="Basic and acidic residues" evidence="1">
    <location>
        <begin position="533"/>
        <end position="543"/>
    </location>
</feature>
<accession>A0AB37C0S2</accession>
<organism evidence="3 4">
    <name type="scientific">Clostridium perfringens</name>
    <dbReference type="NCBI Taxonomy" id="1502"/>
    <lineage>
        <taxon>Bacteria</taxon>
        <taxon>Bacillati</taxon>
        <taxon>Bacillota</taxon>
        <taxon>Clostridia</taxon>
        <taxon>Eubacteriales</taxon>
        <taxon>Clostridiaceae</taxon>
        <taxon>Clostridium</taxon>
    </lineage>
</organism>
<evidence type="ECO:0000256" key="2">
    <source>
        <dbReference type="SAM" id="Phobius"/>
    </source>
</evidence>
<feature type="transmembrane region" description="Helical" evidence="2">
    <location>
        <begin position="338"/>
        <end position="360"/>
    </location>
</feature>
<feature type="transmembrane region" description="Helical" evidence="2">
    <location>
        <begin position="24"/>
        <end position="46"/>
    </location>
</feature>
<dbReference type="Proteomes" id="UP000247117">
    <property type="component" value="Unassembled WGS sequence"/>
</dbReference>
<proteinExistence type="predicted"/>
<evidence type="ECO:0000313" key="3">
    <source>
        <dbReference type="EMBL" id="PWX36415.1"/>
    </source>
</evidence>